<evidence type="ECO:0008006" key="3">
    <source>
        <dbReference type="Google" id="ProtNLM"/>
    </source>
</evidence>
<sequence>NQMLAVPIDTHMWQAVGKWLLPDLADKSLTDKTYRQVVEWFHNRFGEWTGWAHQYLFTAHLLGSKG</sequence>
<dbReference type="InterPro" id="IPR052054">
    <property type="entry name" value="Oxidative_DNA_repair_enzyme"/>
</dbReference>
<dbReference type="EMBL" id="NMQE01000820">
    <property type="protein sequence ID" value="PMB17377.1"/>
    <property type="molecule type" value="Genomic_DNA"/>
</dbReference>
<feature type="non-terminal residue" evidence="1">
    <location>
        <position position="1"/>
    </location>
</feature>
<evidence type="ECO:0000313" key="2">
    <source>
        <dbReference type="Proteomes" id="UP000235081"/>
    </source>
</evidence>
<dbReference type="Proteomes" id="UP000235081">
    <property type="component" value="Unassembled WGS sequence"/>
</dbReference>
<comment type="caution">
    <text evidence="1">The sequence shown here is derived from an EMBL/GenBank/DDBJ whole genome shotgun (WGS) entry which is preliminary data.</text>
</comment>
<evidence type="ECO:0000313" key="1">
    <source>
        <dbReference type="EMBL" id="PMB17377.1"/>
    </source>
</evidence>
<organism evidence="1 2">
    <name type="scientific">Fischerella thermalis CCMEE 5318</name>
    <dbReference type="NCBI Taxonomy" id="2019666"/>
    <lineage>
        <taxon>Bacteria</taxon>
        <taxon>Bacillati</taxon>
        <taxon>Cyanobacteriota</taxon>
        <taxon>Cyanophyceae</taxon>
        <taxon>Nostocales</taxon>
        <taxon>Hapalosiphonaceae</taxon>
        <taxon>Fischerella</taxon>
    </lineage>
</organism>
<dbReference type="PANTHER" id="PTHR10242:SF2">
    <property type="entry name" value="N-GLYCOSYLASE_DNA LYASE"/>
    <property type="match status" value="1"/>
</dbReference>
<reference evidence="1 2" key="1">
    <citation type="submission" date="2017-07" db="EMBL/GenBank/DDBJ databases">
        <title>Genomes of Fischerella (Mastigocladus) sp. strains.</title>
        <authorList>
            <person name="Miller S.R."/>
        </authorList>
    </citation>
    <scope>NUCLEOTIDE SEQUENCE [LARGE SCALE GENOMIC DNA]</scope>
    <source>
        <strain evidence="1 2">CCMEE 5318</strain>
    </source>
</reference>
<accession>A0A2N6L643</accession>
<protein>
    <recommendedName>
        <fullName evidence="3">Endonuclease III</fullName>
    </recommendedName>
</protein>
<dbReference type="InterPro" id="IPR023170">
    <property type="entry name" value="HhH_base_excis_C"/>
</dbReference>
<dbReference type="PANTHER" id="PTHR10242">
    <property type="entry name" value="8-OXOGUANINE DNA GLYCOSYLASE"/>
    <property type="match status" value="1"/>
</dbReference>
<proteinExistence type="predicted"/>
<dbReference type="RefSeq" id="WP_219724729.1">
    <property type="nucleotide sequence ID" value="NZ_NMQE01000820.1"/>
</dbReference>
<gene>
    <name evidence="1" type="ORF">CEN46_23695</name>
</gene>
<name>A0A2N6L643_9CYAN</name>
<dbReference type="Gene3D" id="1.10.1670.10">
    <property type="entry name" value="Helix-hairpin-Helix base-excision DNA repair enzymes (C-terminal)"/>
    <property type="match status" value="1"/>
</dbReference>
<dbReference type="AlphaFoldDB" id="A0A2N6L643"/>